<accession>A0A6M8J8A3</accession>
<evidence type="ECO:0000256" key="2">
    <source>
        <dbReference type="ARBA" id="ARBA00022670"/>
    </source>
</evidence>
<dbReference type="Pfam" id="PF00877">
    <property type="entry name" value="NLPC_P60"/>
    <property type="match status" value="1"/>
</dbReference>
<protein>
    <submittedName>
        <fullName evidence="9">Hydrolase Nlp/P60</fullName>
    </submittedName>
</protein>
<feature type="compositionally biased region" description="Basic and acidic residues" evidence="7">
    <location>
        <begin position="194"/>
        <end position="212"/>
    </location>
</feature>
<evidence type="ECO:0000256" key="4">
    <source>
        <dbReference type="ARBA" id="ARBA00022801"/>
    </source>
</evidence>
<dbReference type="Pfam" id="PF24568">
    <property type="entry name" value="CC_PcsB"/>
    <property type="match status" value="1"/>
</dbReference>
<feature type="region of interest" description="Disordered" evidence="7">
    <location>
        <begin position="194"/>
        <end position="229"/>
    </location>
</feature>
<comment type="similarity">
    <text evidence="1">Belongs to the peptidase C40 family.</text>
</comment>
<gene>
    <name evidence="9" type="ORF">HLV38_07225</name>
</gene>
<evidence type="ECO:0000313" key="9">
    <source>
        <dbReference type="EMBL" id="QKF08076.1"/>
    </source>
</evidence>
<dbReference type="InterPro" id="IPR057309">
    <property type="entry name" value="PcsB_CC"/>
</dbReference>
<reference evidence="10" key="1">
    <citation type="submission" date="2020-05" db="EMBL/GenBank/DDBJ databases">
        <title>Novel species in genus Nocardioides.</title>
        <authorList>
            <person name="Zhang G."/>
        </authorList>
    </citation>
    <scope>NUCLEOTIDE SEQUENCE [LARGE SCALE GENOMIC DNA]</scope>
    <source>
        <strain evidence="10">zg-1050</strain>
    </source>
</reference>
<dbReference type="PANTHER" id="PTHR47359">
    <property type="entry name" value="PEPTIDOGLYCAN DL-ENDOPEPTIDASE CWLO"/>
    <property type="match status" value="1"/>
</dbReference>
<dbReference type="KEGG" id="bwa:HLV38_07225"/>
<evidence type="ECO:0000256" key="3">
    <source>
        <dbReference type="ARBA" id="ARBA00022729"/>
    </source>
</evidence>
<keyword evidence="4 9" id="KW-0378">Hydrolase</keyword>
<evidence type="ECO:0000256" key="6">
    <source>
        <dbReference type="SAM" id="Coils"/>
    </source>
</evidence>
<keyword evidence="5" id="KW-0788">Thiol protease</keyword>
<sequence length="346" mass="37585">MGTAAAIGAILALDPQTALAVTAAEKQAEADAVRNQLVSLKADLELAASQYYGALDAKEAAEASMQQEQEKIDQATVRIGQLKERLGNRAVSMYRSGPTGFLDFILGSSSFQQLSENWSLINRVNDEDARLVEETKQQKRALQDAKDEFARQKDVAAAKADEAAAIRAQVEERVAESQKLLDSLSGEARELLAKEQAEEAARRAREEEETRRRAQPAQPIAPNYDHGGGTPGDYSAVVGYAMSRIGCPYVWGDGGPSTFDCSGLVTWSYAQIGVYIPHQSEAQYAAAKRRVPVSEARPGDVLWRWGHVGIAVSPGGTHYVHAPDEGLLVRDTDPLSWSAFTHALQF</sequence>
<dbReference type="Gene3D" id="6.10.250.3150">
    <property type="match status" value="1"/>
</dbReference>
<dbReference type="Gene3D" id="3.90.1720.10">
    <property type="entry name" value="endopeptidase domain like (from Nostoc punctiforme)"/>
    <property type="match status" value="1"/>
</dbReference>
<keyword evidence="6" id="KW-0175">Coiled coil</keyword>
<evidence type="ECO:0000256" key="7">
    <source>
        <dbReference type="SAM" id="MobiDB-lite"/>
    </source>
</evidence>
<keyword evidence="2" id="KW-0645">Protease</keyword>
<dbReference type="InterPro" id="IPR038765">
    <property type="entry name" value="Papain-like_cys_pep_sf"/>
</dbReference>
<dbReference type="InterPro" id="IPR000064">
    <property type="entry name" value="NLP_P60_dom"/>
</dbReference>
<feature type="coiled-coil region" evidence="6">
    <location>
        <begin position="23"/>
        <end position="85"/>
    </location>
</feature>
<dbReference type="GO" id="GO:0008234">
    <property type="term" value="F:cysteine-type peptidase activity"/>
    <property type="evidence" value="ECO:0007669"/>
    <property type="project" value="UniProtKB-KW"/>
</dbReference>
<evidence type="ECO:0000259" key="8">
    <source>
        <dbReference type="PROSITE" id="PS51935"/>
    </source>
</evidence>
<keyword evidence="10" id="KW-1185">Reference proteome</keyword>
<evidence type="ECO:0000313" key="10">
    <source>
        <dbReference type="Proteomes" id="UP000503297"/>
    </source>
</evidence>
<name>A0A6M8J8A3_9ACTN</name>
<feature type="domain" description="NlpC/P60" evidence="8">
    <location>
        <begin position="231"/>
        <end position="346"/>
    </location>
</feature>
<evidence type="ECO:0000256" key="5">
    <source>
        <dbReference type="ARBA" id="ARBA00022807"/>
    </source>
</evidence>
<dbReference type="AlphaFoldDB" id="A0A6M8J8A3"/>
<dbReference type="PROSITE" id="PS51935">
    <property type="entry name" value="NLPC_P60"/>
    <property type="match status" value="1"/>
</dbReference>
<organism evidence="9 10">
    <name type="scientific">Berryella wangjianweii</name>
    <dbReference type="NCBI Taxonomy" id="2734634"/>
    <lineage>
        <taxon>Bacteria</taxon>
        <taxon>Bacillati</taxon>
        <taxon>Actinomycetota</taxon>
        <taxon>Coriobacteriia</taxon>
        <taxon>Eggerthellales</taxon>
        <taxon>Eggerthellaceae</taxon>
        <taxon>Berryella</taxon>
    </lineage>
</organism>
<dbReference type="PANTHER" id="PTHR47359:SF3">
    <property type="entry name" value="NLP_P60 DOMAIN-CONTAINING PROTEIN-RELATED"/>
    <property type="match status" value="1"/>
</dbReference>
<dbReference type="GO" id="GO:0006508">
    <property type="term" value="P:proteolysis"/>
    <property type="evidence" value="ECO:0007669"/>
    <property type="project" value="UniProtKB-KW"/>
</dbReference>
<dbReference type="InterPro" id="IPR051794">
    <property type="entry name" value="PG_Endopeptidase_C40"/>
</dbReference>
<dbReference type="SUPFAM" id="SSF54001">
    <property type="entry name" value="Cysteine proteinases"/>
    <property type="match status" value="1"/>
</dbReference>
<dbReference type="Proteomes" id="UP000503297">
    <property type="component" value="Chromosome"/>
</dbReference>
<keyword evidence="3" id="KW-0732">Signal</keyword>
<proteinExistence type="inferred from homology"/>
<evidence type="ECO:0000256" key="1">
    <source>
        <dbReference type="ARBA" id="ARBA00007074"/>
    </source>
</evidence>
<dbReference type="EMBL" id="CP053716">
    <property type="protein sequence ID" value="QKF08076.1"/>
    <property type="molecule type" value="Genomic_DNA"/>
</dbReference>